<dbReference type="Ensembl" id="ENSPTRT00000089559.1">
    <property type="protein sequence ID" value="ENSPTRP00000088811.1"/>
    <property type="gene ID" value="ENSPTRG00000008443.6"/>
</dbReference>
<organism evidence="2 3">
    <name type="scientific">Pan troglodytes</name>
    <name type="common">Chimpanzee</name>
    <dbReference type="NCBI Taxonomy" id="9598"/>
    <lineage>
        <taxon>Eukaryota</taxon>
        <taxon>Metazoa</taxon>
        <taxon>Chordata</taxon>
        <taxon>Craniata</taxon>
        <taxon>Vertebrata</taxon>
        <taxon>Euteleostomi</taxon>
        <taxon>Mammalia</taxon>
        <taxon>Eutheria</taxon>
        <taxon>Euarchontoglires</taxon>
        <taxon>Primates</taxon>
        <taxon>Haplorrhini</taxon>
        <taxon>Catarrhini</taxon>
        <taxon>Hominidae</taxon>
        <taxon>Pan</taxon>
    </lineage>
</organism>
<reference evidence="2" key="2">
    <citation type="submission" date="2025-08" db="UniProtKB">
        <authorList>
            <consortium name="Ensembl"/>
        </authorList>
    </citation>
    <scope>IDENTIFICATION</scope>
</reference>
<dbReference type="VGNC" id="VGNC:57805">
    <property type="gene designation" value="C16H16orf95"/>
</dbReference>
<dbReference type="InterPro" id="IPR027919">
    <property type="entry name" value="DUF4568"/>
</dbReference>
<protein>
    <submittedName>
        <fullName evidence="2">Chromosome 16 C16orf95 homolog</fullName>
    </submittedName>
</protein>
<dbReference type="PANTHER" id="PTHR14693:SF0">
    <property type="entry name" value="RIKEN CDNA 1700018B08 GENE"/>
    <property type="match status" value="1"/>
</dbReference>
<dbReference type="InParanoid" id="A0A2I3THR8"/>
<dbReference type="EMBL" id="AACZ04057901">
    <property type="status" value="NOT_ANNOTATED_CDS"/>
    <property type="molecule type" value="Genomic_DNA"/>
</dbReference>
<gene>
    <name evidence="2 4" type="primary">C16H16orf95</name>
    <name evidence="2" type="synonym">C16orf95</name>
</gene>
<evidence type="ECO:0000313" key="4">
    <source>
        <dbReference type="VGNC" id="VGNC:57805"/>
    </source>
</evidence>
<dbReference type="Bgee" id="ENSPTRG00000008443">
    <property type="expression patterns" value="Expressed in testis and 21 other cell types or tissues"/>
</dbReference>
<dbReference type="AlphaFoldDB" id="A0A2I3THR8"/>
<accession>A0A2I3THR8</accession>
<proteinExistence type="predicted"/>
<evidence type="ECO:0000313" key="3">
    <source>
        <dbReference type="Proteomes" id="UP000002277"/>
    </source>
</evidence>
<reference evidence="2 3" key="1">
    <citation type="journal article" date="2005" name="Nature">
        <title>Initial sequence of the chimpanzee genome and comparison with the human genome.</title>
        <authorList>
            <consortium name="Chimpanzee sequencing and analysis consortium"/>
        </authorList>
    </citation>
    <scope>NUCLEOTIDE SEQUENCE [LARGE SCALE GENOMIC DNA]</scope>
</reference>
<dbReference type="PANTHER" id="PTHR14693">
    <property type="entry name" value="RIKEN CDNA 1700018B08"/>
    <property type="match status" value="1"/>
</dbReference>
<evidence type="ECO:0000313" key="2">
    <source>
        <dbReference type="Ensembl" id="ENSPTRP00000088811.1"/>
    </source>
</evidence>
<evidence type="ECO:0000256" key="1">
    <source>
        <dbReference type="SAM" id="MobiDB-lite"/>
    </source>
</evidence>
<dbReference type="PaxDb" id="9598-ENSPTRP00000014395"/>
<dbReference type="Proteomes" id="UP000002277">
    <property type="component" value="Chromosome 16"/>
</dbReference>
<reference evidence="2" key="3">
    <citation type="submission" date="2025-09" db="UniProtKB">
        <authorList>
            <consortium name="Ensembl"/>
        </authorList>
    </citation>
    <scope>IDENTIFICATION</scope>
</reference>
<keyword evidence="3" id="KW-1185">Reference proteome</keyword>
<dbReference type="GeneTree" id="ENSGT00390000003910"/>
<dbReference type="Pfam" id="PF15132">
    <property type="entry name" value="DUF4568"/>
    <property type="match status" value="1"/>
</dbReference>
<name>A0A2I3THR8_PANTR</name>
<feature type="region of interest" description="Disordered" evidence="1">
    <location>
        <begin position="1"/>
        <end position="28"/>
    </location>
</feature>
<sequence>MRASRSPPSPRRCHHHHEATGAASGAADGEPGAGCVGLCRLVLTPSAQDGRNSTFQTYEKEVCLPRHSMHPGPWAICCECQTRFGGRLPVSRVEGALPYWVPVSLRPRKQSQKTVQFSIPQTAKMCPCLCHRFGGRLPMPRDQAVLPYWVPQVLRSQQQIVRRQQSLKGIQAAPLDACCWHNCWRICGDECLLSKFQQLQAPYQDQLLAPAARLLPLGLLTLLQAIPRVIMAIRQCFGV</sequence>
<dbReference type="OMA" id="QIQKMVR"/>